<dbReference type="Gene3D" id="1.10.8.710">
    <property type="match status" value="1"/>
</dbReference>
<gene>
    <name evidence="2" type="primary">DNAH7_3</name>
    <name evidence="2" type="ORF">K0M31_018022</name>
</gene>
<protein>
    <submittedName>
        <fullName evidence="2">Dynein heavy chain 7, axonemal</fullName>
    </submittedName>
</protein>
<dbReference type="GO" id="GO:0030286">
    <property type="term" value="C:dynein complex"/>
    <property type="evidence" value="ECO:0007669"/>
    <property type="project" value="InterPro"/>
</dbReference>
<dbReference type="GO" id="GO:0005524">
    <property type="term" value="F:ATP binding"/>
    <property type="evidence" value="ECO:0007669"/>
    <property type="project" value="InterPro"/>
</dbReference>
<dbReference type="Pfam" id="PF12774">
    <property type="entry name" value="AAA_6"/>
    <property type="match status" value="1"/>
</dbReference>
<dbReference type="AlphaFoldDB" id="A0AA40KE89"/>
<dbReference type="PANTHER" id="PTHR46961">
    <property type="entry name" value="DYNEIN HEAVY CHAIN 1, AXONEMAL-LIKE PROTEIN"/>
    <property type="match status" value="1"/>
</dbReference>
<keyword evidence="3" id="KW-1185">Reference proteome</keyword>
<organism evidence="2 3">
    <name type="scientific">Melipona bicolor</name>
    <dbReference type="NCBI Taxonomy" id="60889"/>
    <lineage>
        <taxon>Eukaryota</taxon>
        <taxon>Metazoa</taxon>
        <taxon>Ecdysozoa</taxon>
        <taxon>Arthropoda</taxon>
        <taxon>Hexapoda</taxon>
        <taxon>Insecta</taxon>
        <taxon>Pterygota</taxon>
        <taxon>Neoptera</taxon>
        <taxon>Endopterygota</taxon>
        <taxon>Hymenoptera</taxon>
        <taxon>Apocrita</taxon>
        <taxon>Aculeata</taxon>
        <taxon>Apoidea</taxon>
        <taxon>Anthophila</taxon>
        <taxon>Apidae</taxon>
        <taxon>Melipona</taxon>
    </lineage>
</organism>
<name>A0AA40KE89_9HYME</name>
<dbReference type="EMBL" id="JAHYIQ010000061">
    <property type="protein sequence ID" value="KAK1116861.1"/>
    <property type="molecule type" value="Genomic_DNA"/>
</dbReference>
<dbReference type="InterPro" id="IPR027417">
    <property type="entry name" value="P-loop_NTPase"/>
</dbReference>
<dbReference type="InterPro" id="IPR035699">
    <property type="entry name" value="AAA_6"/>
</dbReference>
<dbReference type="GO" id="GO:0051959">
    <property type="term" value="F:dynein light intermediate chain binding"/>
    <property type="evidence" value="ECO:0007669"/>
    <property type="project" value="InterPro"/>
</dbReference>
<evidence type="ECO:0000313" key="2">
    <source>
        <dbReference type="EMBL" id="KAK1116861.1"/>
    </source>
</evidence>
<reference evidence="2" key="1">
    <citation type="submission" date="2021-10" db="EMBL/GenBank/DDBJ databases">
        <title>Melipona bicolor Genome sequencing and assembly.</title>
        <authorList>
            <person name="Araujo N.S."/>
            <person name="Arias M.C."/>
        </authorList>
    </citation>
    <scope>NUCLEOTIDE SEQUENCE</scope>
    <source>
        <strain evidence="2">USP_2M_L1-L4_2017</strain>
        <tissue evidence="2">Whole body</tissue>
    </source>
</reference>
<dbReference type="InterPro" id="IPR026983">
    <property type="entry name" value="DHC"/>
</dbReference>
<dbReference type="Gene3D" id="3.40.50.300">
    <property type="entry name" value="P-loop containing nucleotide triphosphate hydrolases"/>
    <property type="match status" value="1"/>
</dbReference>
<dbReference type="GO" id="GO:0007018">
    <property type="term" value="P:microtubule-based movement"/>
    <property type="evidence" value="ECO:0007669"/>
    <property type="project" value="InterPro"/>
</dbReference>
<dbReference type="PANTHER" id="PTHR46961:SF8">
    <property type="entry name" value="DYNEIN AXONEMAL HEAVY CHAIN 7"/>
    <property type="match status" value="1"/>
</dbReference>
<evidence type="ECO:0000259" key="1">
    <source>
        <dbReference type="Pfam" id="PF12774"/>
    </source>
</evidence>
<feature type="domain" description="Dynein heavy chain hydrolytic ATP-binding dynein motor region" evidence="1">
    <location>
        <begin position="2"/>
        <end position="84"/>
    </location>
</feature>
<dbReference type="InterPro" id="IPR043157">
    <property type="entry name" value="Dynein_AAA1S"/>
</dbReference>
<dbReference type="FunFam" id="3.40.50.300:FF:000353">
    <property type="entry name" value="Dynein axonemal heavy chain 1"/>
    <property type="match status" value="1"/>
</dbReference>
<proteinExistence type="predicted"/>
<dbReference type="Proteomes" id="UP001177670">
    <property type="component" value="Unassembled WGS sequence"/>
</dbReference>
<dbReference type="GO" id="GO:0045505">
    <property type="term" value="F:dynein intermediate chain binding"/>
    <property type="evidence" value="ECO:0007669"/>
    <property type="project" value="InterPro"/>
</dbReference>
<accession>A0AA40KE89</accession>
<dbReference type="SUPFAM" id="SSF52540">
    <property type="entry name" value="P-loop containing nucleoside triphosphate hydrolases"/>
    <property type="match status" value="1"/>
</dbReference>
<sequence length="226" mass="25550">MDVNLPKFLVQDLPLFEGIASDLFPGVVLPPPDYTHLNACAMDACAAANIQCTDFFLEKMHQIYEMMIVRHGFMIVGLPFGGKTSAYRMLADCLGLLEDRKLMDEHRVEITVINPKAITMGQLYGQFDPASHEWSDGVLAVSYRAFATSTNLNRKWLVFDGPVDALWIENMNTVLDDNKKLCLTSGEIIQLAPTTNLIFEPMDLEVVYYNSYSVLFYGSKYKRINE</sequence>
<comment type="caution">
    <text evidence="2">The sequence shown here is derived from an EMBL/GenBank/DDBJ whole genome shotgun (WGS) entry which is preliminary data.</text>
</comment>
<evidence type="ECO:0000313" key="3">
    <source>
        <dbReference type="Proteomes" id="UP001177670"/>
    </source>
</evidence>